<sequence>MTSTENTRPSAELIQRFWPADGPHTRDQAIEAASAITQLWRYLLSAVDGPALLNDPAFGDDLLVNLANATTQAVVVLDSLVADLAETAQRDARTGAMRSLDSAAYAYRVAAEDLAHAANWIASAPKPPA</sequence>
<proteinExistence type="predicted"/>
<evidence type="ECO:0000313" key="2">
    <source>
        <dbReference type="Proteomes" id="UP001551658"/>
    </source>
</evidence>
<reference evidence="1 2" key="1">
    <citation type="submission" date="2024-06" db="EMBL/GenBank/DDBJ databases">
        <title>The Natural Products Discovery Center: Release of the First 8490 Sequenced Strains for Exploring Actinobacteria Biosynthetic Diversity.</title>
        <authorList>
            <person name="Kalkreuter E."/>
            <person name="Kautsar S.A."/>
            <person name="Yang D."/>
            <person name="Bader C.D."/>
            <person name="Teijaro C.N."/>
            <person name="Fluegel L."/>
            <person name="Davis C.M."/>
            <person name="Simpson J.R."/>
            <person name="Lauterbach L."/>
            <person name="Steele A.D."/>
            <person name="Gui C."/>
            <person name="Meng S."/>
            <person name="Li G."/>
            <person name="Viehrig K."/>
            <person name="Ye F."/>
            <person name="Su P."/>
            <person name="Kiefer A.F."/>
            <person name="Nichols A."/>
            <person name="Cepeda A.J."/>
            <person name="Yan W."/>
            <person name="Fan B."/>
            <person name="Jiang Y."/>
            <person name="Adhikari A."/>
            <person name="Zheng C.-J."/>
            <person name="Schuster L."/>
            <person name="Cowan T.M."/>
            <person name="Smanski M.J."/>
            <person name="Chevrette M.G."/>
            <person name="De Carvalho L.P.S."/>
            <person name="Shen B."/>
        </authorList>
    </citation>
    <scope>NUCLEOTIDE SEQUENCE [LARGE SCALE GENOMIC DNA]</scope>
    <source>
        <strain evidence="1 2">NPDC050671</strain>
    </source>
</reference>
<dbReference type="RefSeq" id="WP_357978753.1">
    <property type="nucleotide sequence ID" value="NZ_JBFAIH010000007.1"/>
</dbReference>
<evidence type="ECO:0000313" key="1">
    <source>
        <dbReference type="EMBL" id="MEV0363962.1"/>
    </source>
</evidence>
<gene>
    <name evidence="1" type="ORF">AB0H72_14790</name>
</gene>
<dbReference type="EMBL" id="JBFAIH010000007">
    <property type="protein sequence ID" value="MEV0363962.1"/>
    <property type="molecule type" value="Genomic_DNA"/>
</dbReference>
<organism evidence="1 2">
    <name type="scientific">Nocardia fusca</name>
    <dbReference type="NCBI Taxonomy" id="941183"/>
    <lineage>
        <taxon>Bacteria</taxon>
        <taxon>Bacillati</taxon>
        <taxon>Actinomycetota</taxon>
        <taxon>Actinomycetes</taxon>
        <taxon>Mycobacteriales</taxon>
        <taxon>Nocardiaceae</taxon>
        <taxon>Nocardia</taxon>
    </lineage>
</organism>
<dbReference type="Proteomes" id="UP001551658">
    <property type="component" value="Unassembled WGS sequence"/>
</dbReference>
<evidence type="ECO:0008006" key="3">
    <source>
        <dbReference type="Google" id="ProtNLM"/>
    </source>
</evidence>
<keyword evidence="2" id="KW-1185">Reference proteome</keyword>
<name>A0ABV3F8D7_9NOCA</name>
<protein>
    <recommendedName>
        <fullName evidence="3">Excreted virulence factor EspC (Type VII ESX diderm)</fullName>
    </recommendedName>
</protein>
<comment type="caution">
    <text evidence="1">The sequence shown here is derived from an EMBL/GenBank/DDBJ whole genome shotgun (WGS) entry which is preliminary data.</text>
</comment>
<accession>A0ABV3F8D7</accession>